<protein>
    <recommendedName>
        <fullName evidence="4">Bacterial transcriptional activator domain-containing protein</fullName>
    </recommendedName>
</protein>
<evidence type="ECO:0000256" key="1">
    <source>
        <dbReference type="ARBA" id="ARBA00023012"/>
    </source>
</evidence>
<dbReference type="Pfam" id="PF03704">
    <property type="entry name" value="BTAD"/>
    <property type="match status" value="1"/>
</dbReference>
<evidence type="ECO:0000256" key="2">
    <source>
        <dbReference type="ARBA" id="ARBA00023015"/>
    </source>
</evidence>
<evidence type="ECO:0000256" key="3">
    <source>
        <dbReference type="ARBA" id="ARBA00023163"/>
    </source>
</evidence>
<accession>A0ABX3YDX3</accession>
<proteinExistence type="predicted"/>
<reference evidence="5 6" key="1">
    <citation type="submission" date="2016-12" db="EMBL/GenBank/DDBJ databases">
        <title>Genome Mining:The Detection of Biosynthetic Gene Clusters to Aid in the Expression of Curamycin A produced by Streptomyces sp. strain CZA14.</title>
        <authorList>
            <person name="Durrell K.A."/>
            <person name="Kirby B.M."/>
            <person name="Khan W."/>
            <person name="Mthethwa T."/>
            <person name="Le Roes-Hill M."/>
        </authorList>
    </citation>
    <scope>NUCLEOTIDE SEQUENCE [LARGE SCALE GENOMIC DNA]</scope>
    <source>
        <strain evidence="5 6">CZA14</strain>
    </source>
</reference>
<keyword evidence="6" id="KW-1185">Reference proteome</keyword>
<organism evidence="5 6">
    <name type="scientific">Streptomyces pharetrae CZA14</name>
    <dbReference type="NCBI Taxonomy" id="1144883"/>
    <lineage>
        <taxon>Bacteria</taxon>
        <taxon>Bacillati</taxon>
        <taxon>Actinomycetota</taxon>
        <taxon>Actinomycetes</taxon>
        <taxon>Kitasatosporales</taxon>
        <taxon>Streptomycetaceae</taxon>
        <taxon>Streptomyces</taxon>
    </lineage>
</organism>
<keyword evidence="1" id="KW-0902">Two-component regulatory system</keyword>
<dbReference type="InterPro" id="IPR051677">
    <property type="entry name" value="AfsR-DnrI-RedD_regulator"/>
</dbReference>
<dbReference type="PANTHER" id="PTHR35807">
    <property type="entry name" value="TRANSCRIPTIONAL REGULATOR REDD-RELATED"/>
    <property type="match status" value="1"/>
</dbReference>
<dbReference type="PANTHER" id="PTHR35807:SF1">
    <property type="entry name" value="TRANSCRIPTIONAL REGULATOR REDD"/>
    <property type="match status" value="1"/>
</dbReference>
<evidence type="ECO:0000259" key="4">
    <source>
        <dbReference type="SMART" id="SM01043"/>
    </source>
</evidence>
<gene>
    <name evidence="5" type="ORF">OQI_24615</name>
</gene>
<evidence type="ECO:0000313" key="5">
    <source>
        <dbReference type="EMBL" id="OSZ57922.1"/>
    </source>
</evidence>
<feature type="domain" description="Bacterial transcriptional activator" evidence="4">
    <location>
        <begin position="9"/>
        <end position="118"/>
    </location>
</feature>
<keyword evidence="2" id="KW-0805">Transcription regulation</keyword>
<dbReference type="Proteomes" id="UP000194266">
    <property type="component" value="Unassembled WGS sequence"/>
</dbReference>
<dbReference type="SMART" id="SM01043">
    <property type="entry name" value="BTAD"/>
    <property type="match status" value="1"/>
</dbReference>
<sequence>MIEVTDGELDLDVCESTVLQARAELAKGDAQLGIKHFRDALGLWQGPPLGGVTDRLVSRAGQAIEERRTAVLGELFAAEFAVGRHAEVIGELMQTREAHPFQAPGYTAPPQPERRSSQCYLHGYSPLPRWLW</sequence>
<dbReference type="SUPFAM" id="SSF48452">
    <property type="entry name" value="TPR-like"/>
    <property type="match status" value="1"/>
</dbReference>
<keyword evidence="3" id="KW-0804">Transcription</keyword>
<dbReference type="Gene3D" id="1.25.40.10">
    <property type="entry name" value="Tetratricopeptide repeat domain"/>
    <property type="match status" value="1"/>
</dbReference>
<comment type="caution">
    <text evidence="5">The sequence shown here is derived from an EMBL/GenBank/DDBJ whole genome shotgun (WGS) entry which is preliminary data.</text>
</comment>
<dbReference type="InterPro" id="IPR011990">
    <property type="entry name" value="TPR-like_helical_dom_sf"/>
</dbReference>
<evidence type="ECO:0000313" key="6">
    <source>
        <dbReference type="Proteomes" id="UP000194266"/>
    </source>
</evidence>
<dbReference type="EMBL" id="MRYD01000155">
    <property type="protein sequence ID" value="OSZ57922.1"/>
    <property type="molecule type" value="Genomic_DNA"/>
</dbReference>
<dbReference type="InterPro" id="IPR005158">
    <property type="entry name" value="BTAD"/>
</dbReference>
<name>A0ABX3YDX3_9ACTN</name>